<organism evidence="6">
    <name type="scientific">gut metagenome</name>
    <dbReference type="NCBI Taxonomy" id="749906"/>
    <lineage>
        <taxon>unclassified sequences</taxon>
        <taxon>metagenomes</taxon>
        <taxon>organismal metagenomes</taxon>
    </lineage>
</organism>
<keyword evidence="2 3" id="KW-0175">Coiled coil</keyword>
<evidence type="ECO:0000256" key="4">
    <source>
        <dbReference type="SAM" id="Phobius"/>
    </source>
</evidence>
<evidence type="ECO:0000256" key="3">
    <source>
        <dbReference type="SAM" id="Coils"/>
    </source>
</evidence>
<dbReference type="GO" id="GO:0030313">
    <property type="term" value="C:cell envelope"/>
    <property type="evidence" value="ECO:0007669"/>
    <property type="project" value="UniProtKB-SubCell"/>
</dbReference>
<keyword evidence="4" id="KW-1133">Transmembrane helix</keyword>
<accession>J9FIH2</accession>
<dbReference type="InterPro" id="IPR058649">
    <property type="entry name" value="CzcB_C"/>
</dbReference>
<dbReference type="PANTHER" id="PTHR32347:SF14">
    <property type="entry name" value="EFFLUX SYSTEM COMPONENT YKNX-RELATED"/>
    <property type="match status" value="1"/>
</dbReference>
<name>J9FIH2_9ZZZZ</name>
<dbReference type="EMBL" id="AMCI01006488">
    <property type="protein sequence ID" value="EJW94233.1"/>
    <property type="molecule type" value="Genomic_DNA"/>
</dbReference>
<evidence type="ECO:0000256" key="2">
    <source>
        <dbReference type="ARBA" id="ARBA00023054"/>
    </source>
</evidence>
<dbReference type="Gene3D" id="1.10.287.470">
    <property type="entry name" value="Helix hairpin bin"/>
    <property type="match status" value="1"/>
</dbReference>
<feature type="coiled-coil region" evidence="3">
    <location>
        <begin position="106"/>
        <end position="235"/>
    </location>
</feature>
<comment type="subcellular location">
    <subcellularLocation>
        <location evidence="1">Cell envelope</location>
    </subcellularLocation>
</comment>
<dbReference type="Gene3D" id="2.40.50.100">
    <property type="match status" value="1"/>
</dbReference>
<feature type="transmembrane region" description="Helical" evidence="4">
    <location>
        <begin position="17"/>
        <end position="36"/>
    </location>
</feature>
<dbReference type="AlphaFoldDB" id="J9FIH2"/>
<dbReference type="InterPro" id="IPR050465">
    <property type="entry name" value="UPF0194_transport"/>
</dbReference>
<evidence type="ECO:0000259" key="5">
    <source>
        <dbReference type="Pfam" id="PF25975"/>
    </source>
</evidence>
<dbReference type="Gene3D" id="2.40.30.170">
    <property type="match status" value="1"/>
</dbReference>
<proteinExistence type="predicted"/>
<dbReference type="PANTHER" id="PTHR32347">
    <property type="entry name" value="EFFLUX SYSTEM COMPONENT YKNX-RELATED"/>
    <property type="match status" value="1"/>
</dbReference>
<evidence type="ECO:0000256" key="1">
    <source>
        <dbReference type="ARBA" id="ARBA00004196"/>
    </source>
</evidence>
<comment type="caution">
    <text evidence="6">The sequence shown here is derived from an EMBL/GenBank/DDBJ whole genome shotgun (WGS) entry which is preliminary data.</text>
</comment>
<protein>
    <submittedName>
        <fullName evidence="6">RND family efflux transporter MFP subunit</fullName>
    </submittedName>
</protein>
<reference evidence="6" key="1">
    <citation type="journal article" date="2012" name="PLoS ONE">
        <title>Gene sets for utilization of primary and secondary nutrition supplies in the distal gut of endangered iberian lynx.</title>
        <authorList>
            <person name="Alcaide M."/>
            <person name="Messina E."/>
            <person name="Richter M."/>
            <person name="Bargiela R."/>
            <person name="Peplies J."/>
            <person name="Huws S.A."/>
            <person name="Newbold C.J."/>
            <person name="Golyshin P.N."/>
            <person name="Simon M.A."/>
            <person name="Lopez G."/>
            <person name="Yakimov M.M."/>
            <person name="Ferrer M."/>
        </authorList>
    </citation>
    <scope>NUCLEOTIDE SEQUENCE</scope>
</reference>
<sequence length="414" mass="46427">MDRPIAKEEIRKRRLKIGAGVVLTLAVAVGAVFFISHQLQSQVKETALVCYTVDSGSIEAGVSAFGKVVPAFEEIVNSPISSRIVEVYAQIGDTVEVGTPLLKLDLQRFETDYKKLQDEEQMMRCRMDQQAINDETFLSNLKMQIKIAEMKLDRMKVEWKNERYLDSIGSGTADQVRQAELAYTTAEMELQQLRTRLHNEQRVREADLRVKQLELDRFYKDMAEQQRTLDDARIRSPRKAVLTFINAQIGAQVGQGEQLAIVSDLNHFKIAGEMADSYAERVRIGAKVLVRVNRQVCNGIVAGVTPTSSNGVVAFSVQLDEVQSKRLRPGTKADLYVVHAVREQALRIPNASFYTGPGEYPLFVRQGSELHRRKVQLGECDFEHVEVIQGLAAGEEVVVSDMSAYADKPVVLIQ</sequence>
<gene>
    <name evidence="6" type="ORF">EVA_17659</name>
</gene>
<dbReference type="Pfam" id="PF25975">
    <property type="entry name" value="CzcB_C"/>
    <property type="match status" value="1"/>
</dbReference>
<keyword evidence="4" id="KW-0472">Membrane</keyword>
<dbReference type="Gene3D" id="2.40.420.20">
    <property type="match status" value="1"/>
</dbReference>
<keyword evidence="4" id="KW-0812">Transmembrane</keyword>
<evidence type="ECO:0000313" key="6">
    <source>
        <dbReference type="EMBL" id="EJW94233.1"/>
    </source>
</evidence>
<feature type="domain" description="CzcB-like C-terminal circularly permuted SH3-like" evidence="5">
    <location>
        <begin position="358"/>
        <end position="400"/>
    </location>
</feature>